<dbReference type="OrthoDB" id="2129288at2759"/>
<feature type="domain" description="Tautomerase cis-CaaD-like" evidence="2">
    <location>
        <begin position="1"/>
        <end position="144"/>
    </location>
</feature>
<feature type="region of interest" description="Disordered" evidence="1">
    <location>
        <begin position="127"/>
        <end position="163"/>
    </location>
</feature>
<evidence type="ECO:0000256" key="1">
    <source>
        <dbReference type="SAM" id="MobiDB-lite"/>
    </source>
</evidence>
<name>A0A9W9IQ85_9EURO</name>
<comment type="caution">
    <text evidence="3">The sequence shown here is derived from an EMBL/GenBank/DDBJ whole genome shotgun (WGS) entry which is preliminary data.</text>
</comment>
<keyword evidence="4" id="KW-1185">Reference proteome</keyword>
<dbReference type="EMBL" id="JAPQKQ010000009">
    <property type="protein sequence ID" value="KAJ5182253.1"/>
    <property type="molecule type" value="Genomic_DNA"/>
</dbReference>
<evidence type="ECO:0000259" key="2">
    <source>
        <dbReference type="Pfam" id="PF14832"/>
    </source>
</evidence>
<evidence type="ECO:0000313" key="3">
    <source>
        <dbReference type="EMBL" id="KAJ5182253.1"/>
    </source>
</evidence>
<dbReference type="Proteomes" id="UP001150942">
    <property type="component" value="Unassembled WGS sequence"/>
</dbReference>
<gene>
    <name evidence="3" type="ORF">N7449_012400</name>
</gene>
<accession>A0A9W9IQ85</accession>
<dbReference type="Gene3D" id="3.30.429.10">
    <property type="entry name" value="Macrophage Migration Inhibitory Factor"/>
    <property type="match status" value="1"/>
</dbReference>
<protein>
    <submittedName>
        <fullName evidence="3">Oxalocrotonate tautomerase</fullName>
    </submittedName>
</protein>
<sequence>MPDWRIYHPTGTFTDPDQKEQLSQAITSIYTQTIPAFYVVVLFIEMPAATMYRSGVPCLVTEGEKPFVRLTFSHIARHFAPGESPQRTRFMSAVQDALKPSIADKGYDWEVNGEELEREFLHINGFRIPPSDSEDEKRWMRDNQPSPWGPYLPNQPANNKVDA</sequence>
<reference evidence="3" key="1">
    <citation type="submission" date="2022-11" db="EMBL/GenBank/DDBJ databases">
        <authorList>
            <person name="Petersen C."/>
        </authorList>
    </citation>
    <scope>NUCLEOTIDE SEQUENCE</scope>
    <source>
        <strain evidence="3">IBT 20477</strain>
    </source>
</reference>
<dbReference type="InterPro" id="IPR014347">
    <property type="entry name" value="Tautomerase/MIF_sf"/>
</dbReference>
<evidence type="ECO:0000313" key="4">
    <source>
        <dbReference type="Proteomes" id="UP001150942"/>
    </source>
</evidence>
<organism evidence="3 4">
    <name type="scientific">Penicillium cf. viridicatum</name>
    <dbReference type="NCBI Taxonomy" id="2972119"/>
    <lineage>
        <taxon>Eukaryota</taxon>
        <taxon>Fungi</taxon>
        <taxon>Dikarya</taxon>
        <taxon>Ascomycota</taxon>
        <taxon>Pezizomycotina</taxon>
        <taxon>Eurotiomycetes</taxon>
        <taxon>Eurotiomycetidae</taxon>
        <taxon>Eurotiales</taxon>
        <taxon>Aspergillaceae</taxon>
        <taxon>Penicillium</taxon>
    </lineage>
</organism>
<proteinExistence type="predicted"/>
<reference evidence="3" key="2">
    <citation type="journal article" date="2023" name="IMA Fungus">
        <title>Comparative genomic study of the Penicillium genus elucidates a diverse pangenome and 15 lateral gene transfer events.</title>
        <authorList>
            <person name="Petersen C."/>
            <person name="Sorensen T."/>
            <person name="Nielsen M.R."/>
            <person name="Sondergaard T.E."/>
            <person name="Sorensen J.L."/>
            <person name="Fitzpatrick D.A."/>
            <person name="Frisvad J.C."/>
            <person name="Nielsen K.L."/>
        </authorList>
    </citation>
    <scope>NUCLEOTIDE SEQUENCE</scope>
    <source>
        <strain evidence="3">IBT 20477</strain>
    </source>
</reference>
<dbReference type="InterPro" id="IPR028116">
    <property type="entry name" value="Cis-CaaD-like"/>
</dbReference>
<dbReference type="Pfam" id="PF14832">
    <property type="entry name" value="Tautomerase_3"/>
    <property type="match status" value="1"/>
</dbReference>
<dbReference type="AlphaFoldDB" id="A0A9W9IQ85"/>